<comment type="caution">
    <text evidence="3">The sequence shown here is derived from an EMBL/GenBank/DDBJ whole genome shotgun (WGS) entry which is preliminary data.</text>
</comment>
<keyword evidence="5" id="KW-1185">Reference proteome</keyword>
<dbReference type="EMBL" id="CAJOBC010000029">
    <property type="protein sequence ID" value="CAF3521927.1"/>
    <property type="molecule type" value="Genomic_DNA"/>
</dbReference>
<protein>
    <submittedName>
        <fullName evidence="3">Uncharacterized protein</fullName>
    </submittedName>
</protein>
<evidence type="ECO:0000313" key="4">
    <source>
        <dbReference type="EMBL" id="CAF3521927.1"/>
    </source>
</evidence>
<dbReference type="OrthoDB" id="10012100at2759"/>
<evidence type="ECO:0000313" key="5">
    <source>
        <dbReference type="Proteomes" id="UP000663829"/>
    </source>
</evidence>
<name>A0A813NYN7_9BILA</name>
<dbReference type="InterPro" id="IPR036055">
    <property type="entry name" value="LDL_receptor-like_sf"/>
</dbReference>
<evidence type="ECO:0000256" key="2">
    <source>
        <dbReference type="SAM" id="Phobius"/>
    </source>
</evidence>
<evidence type="ECO:0000256" key="1">
    <source>
        <dbReference type="ARBA" id="ARBA00023157"/>
    </source>
</evidence>
<reference evidence="3" key="1">
    <citation type="submission" date="2021-02" db="EMBL/GenBank/DDBJ databases">
        <authorList>
            <person name="Nowell W R."/>
        </authorList>
    </citation>
    <scope>NUCLEOTIDE SEQUENCE</scope>
</reference>
<dbReference type="SUPFAM" id="SSF57424">
    <property type="entry name" value="LDL receptor-like module"/>
    <property type="match status" value="1"/>
</dbReference>
<feature type="transmembrane region" description="Helical" evidence="2">
    <location>
        <begin position="113"/>
        <end position="139"/>
    </location>
</feature>
<dbReference type="AlphaFoldDB" id="A0A813NYN7"/>
<organism evidence="3 5">
    <name type="scientific">Didymodactylos carnosus</name>
    <dbReference type="NCBI Taxonomy" id="1234261"/>
    <lineage>
        <taxon>Eukaryota</taxon>
        <taxon>Metazoa</taxon>
        <taxon>Spiralia</taxon>
        <taxon>Gnathifera</taxon>
        <taxon>Rotifera</taxon>
        <taxon>Eurotatoria</taxon>
        <taxon>Bdelloidea</taxon>
        <taxon>Philodinida</taxon>
        <taxon>Philodinidae</taxon>
        <taxon>Didymodactylos</taxon>
    </lineage>
</organism>
<proteinExistence type="predicted"/>
<accession>A0A813NYN7</accession>
<keyword evidence="2" id="KW-0472">Membrane</keyword>
<keyword evidence="1" id="KW-1015">Disulfide bond</keyword>
<gene>
    <name evidence="3" type="ORF">GPM918_LOCUS399</name>
    <name evidence="4" type="ORF">SRO942_LOCUS400</name>
</gene>
<keyword evidence="2" id="KW-1133">Transmembrane helix</keyword>
<evidence type="ECO:0000313" key="3">
    <source>
        <dbReference type="EMBL" id="CAF0743369.1"/>
    </source>
</evidence>
<dbReference type="EMBL" id="CAJNOQ010000029">
    <property type="protein sequence ID" value="CAF0743369.1"/>
    <property type="molecule type" value="Genomic_DNA"/>
</dbReference>
<keyword evidence="2" id="KW-0812">Transmembrane</keyword>
<dbReference type="Proteomes" id="UP000681722">
    <property type="component" value="Unassembled WGS sequence"/>
</dbReference>
<sequence>MTLLNSVYLSMVKIYDGGQCDGNRTIRWDQFCDGTYDCLNKYDENGPFCKQCVNNLYLCPPEDDIRCDLACKVVGYIPCQTIQDRRACSYILHGYNSHQSYFTPYLLLKDFNFYVAVGIATVIFLVIIIATTVFIKYLIRTRKNVRSCLRDSSKNSSNTTAQYTLNFQQNFPSNQDESSHPYEQYYEPPPYYATHKYPETLARLADEQQRAYRTVREAYEHSL</sequence>
<dbReference type="Proteomes" id="UP000663829">
    <property type="component" value="Unassembled WGS sequence"/>
</dbReference>